<reference evidence="1 2" key="1">
    <citation type="submission" date="2016-07" db="EMBL/GenBank/DDBJ databases">
        <title>Pervasive Adenine N6-methylation of Active Genes in Fungi.</title>
        <authorList>
            <consortium name="DOE Joint Genome Institute"/>
            <person name="Mondo S.J."/>
            <person name="Dannebaum R.O."/>
            <person name="Kuo R.C."/>
            <person name="Labutti K."/>
            <person name="Haridas S."/>
            <person name="Kuo A."/>
            <person name="Salamov A."/>
            <person name="Ahrendt S.R."/>
            <person name="Lipzen A."/>
            <person name="Sullivan W."/>
            <person name="Andreopoulos W.B."/>
            <person name="Clum A."/>
            <person name="Lindquist E."/>
            <person name="Daum C."/>
            <person name="Ramamoorthy G.K."/>
            <person name="Gryganskyi A."/>
            <person name="Culley D."/>
            <person name="Magnuson J.K."/>
            <person name="James T.Y."/>
            <person name="O'Malley M.A."/>
            <person name="Stajich J.E."/>
            <person name="Spatafora J.W."/>
            <person name="Visel A."/>
            <person name="Grigoriev I.V."/>
        </authorList>
    </citation>
    <scope>NUCLEOTIDE SEQUENCE [LARGE SCALE GENOMIC DNA]</scope>
    <source>
        <strain evidence="1 2">NRRL 1336</strain>
    </source>
</reference>
<keyword evidence="2" id="KW-1185">Reference proteome</keyword>
<organism evidence="1 2">
    <name type="scientific">Absidia repens</name>
    <dbReference type="NCBI Taxonomy" id="90262"/>
    <lineage>
        <taxon>Eukaryota</taxon>
        <taxon>Fungi</taxon>
        <taxon>Fungi incertae sedis</taxon>
        <taxon>Mucoromycota</taxon>
        <taxon>Mucoromycotina</taxon>
        <taxon>Mucoromycetes</taxon>
        <taxon>Mucorales</taxon>
        <taxon>Cunninghamellaceae</taxon>
        <taxon>Absidia</taxon>
    </lineage>
</organism>
<proteinExistence type="predicted"/>
<sequence>MAHDELSNFPGHKFDWCPCRSLLQPLPTHANPHLKCSKSTIISRYILPALQPLFDDHEHNIRFEFTSTDLADTQRQSSGFCWQTRCYPHHVSAPIQMTALIQLGPSAACHLWGKRQSTKKGVMATLAIHVVDGLYTMAELTRVQCPMSVFELPAYLTYFSQLKNRTQTPHPLAVSEFLVMDNPAGYIRRLVRSGCFDVPTDIDGVQRALPSFGYLHLVVEVLDLTFN</sequence>
<evidence type="ECO:0000313" key="2">
    <source>
        <dbReference type="Proteomes" id="UP000193560"/>
    </source>
</evidence>
<protein>
    <submittedName>
        <fullName evidence="1">Uncharacterized protein</fullName>
    </submittedName>
</protein>
<gene>
    <name evidence="1" type="ORF">BCR42DRAFT_398833</name>
</gene>
<comment type="caution">
    <text evidence="1">The sequence shown here is derived from an EMBL/GenBank/DDBJ whole genome shotgun (WGS) entry which is preliminary data.</text>
</comment>
<name>A0A1X2HRD8_9FUNG</name>
<evidence type="ECO:0000313" key="1">
    <source>
        <dbReference type="EMBL" id="ORZ02103.1"/>
    </source>
</evidence>
<dbReference type="Proteomes" id="UP000193560">
    <property type="component" value="Unassembled WGS sequence"/>
</dbReference>
<dbReference type="OrthoDB" id="2448606at2759"/>
<dbReference type="EMBL" id="MCGE01000054">
    <property type="protein sequence ID" value="ORZ02103.1"/>
    <property type="molecule type" value="Genomic_DNA"/>
</dbReference>
<dbReference type="AlphaFoldDB" id="A0A1X2HRD8"/>
<accession>A0A1X2HRD8</accession>